<feature type="transmembrane region" description="Helical" evidence="1">
    <location>
        <begin position="300"/>
        <end position="318"/>
    </location>
</feature>
<dbReference type="STRING" id="642492.Clole_0910"/>
<protein>
    <submittedName>
        <fullName evidence="3">Acyltransferase 3</fullName>
    </submittedName>
</protein>
<dbReference type="eggNOG" id="COG1835">
    <property type="taxonomic scope" value="Bacteria"/>
</dbReference>
<gene>
    <name evidence="3" type="ordered locus">Clole_0910</name>
</gene>
<feature type="transmembrane region" description="Helical" evidence="1">
    <location>
        <begin position="252"/>
        <end position="280"/>
    </location>
</feature>
<dbReference type="KEGG" id="cle:Clole_0910"/>
<keyword evidence="3" id="KW-0808">Transferase</keyword>
<evidence type="ECO:0000313" key="3">
    <source>
        <dbReference type="EMBL" id="ADZ82643.1"/>
    </source>
</evidence>
<dbReference type="EMBL" id="CP002582">
    <property type="protein sequence ID" value="ADZ82643.1"/>
    <property type="molecule type" value="Genomic_DNA"/>
</dbReference>
<dbReference type="RefSeq" id="WP_013655944.1">
    <property type="nucleotide sequence ID" value="NC_015275.1"/>
</dbReference>
<evidence type="ECO:0000313" key="4">
    <source>
        <dbReference type="Proteomes" id="UP000008467"/>
    </source>
</evidence>
<dbReference type="HOGENOM" id="CLU_036182_0_1_9"/>
<dbReference type="Pfam" id="PF01757">
    <property type="entry name" value="Acyl_transf_3"/>
    <property type="match status" value="1"/>
</dbReference>
<dbReference type="PANTHER" id="PTHR36927">
    <property type="entry name" value="BLR4337 PROTEIN"/>
    <property type="match status" value="1"/>
</dbReference>
<name>F2JQP8_CELLD</name>
<dbReference type="AlphaFoldDB" id="F2JQP8"/>
<feature type="domain" description="Acyltransferase 3" evidence="2">
    <location>
        <begin position="4"/>
        <end position="346"/>
    </location>
</feature>
<feature type="transmembrane region" description="Helical" evidence="1">
    <location>
        <begin position="324"/>
        <end position="346"/>
    </location>
</feature>
<feature type="transmembrane region" description="Helical" evidence="1">
    <location>
        <begin position="224"/>
        <end position="246"/>
    </location>
</feature>
<feature type="transmembrane region" description="Helical" evidence="1">
    <location>
        <begin position="139"/>
        <end position="161"/>
    </location>
</feature>
<feature type="transmembrane region" description="Helical" evidence="1">
    <location>
        <begin position="85"/>
        <end position="104"/>
    </location>
</feature>
<keyword evidence="4" id="KW-1185">Reference proteome</keyword>
<evidence type="ECO:0000259" key="2">
    <source>
        <dbReference type="Pfam" id="PF01757"/>
    </source>
</evidence>
<keyword evidence="1" id="KW-0812">Transmembrane</keyword>
<keyword evidence="1" id="KW-1133">Transmembrane helix</keyword>
<keyword evidence="3" id="KW-0012">Acyltransferase</keyword>
<accession>F2JQP8</accession>
<dbReference type="InterPro" id="IPR050623">
    <property type="entry name" value="Glucan_succinyl_AcylTrfase"/>
</dbReference>
<reference evidence="3 4" key="1">
    <citation type="journal article" date="2011" name="J. Bacteriol.">
        <title>Complete genome sequence of the cellulose-degrading bacterium Cellulosilyticum lentocellum.</title>
        <authorList>
            <consortium name="US DOE Joint Genome Institute"/>
            <person name="Miller D.A."/>
            <person name="Suen G."/>
            <person name="Bruce D."/>
            <person name="Copeland A."/>
            <person name="Cheng J.F."/>
            <person name="Detter C."/>
            <person name="Goodwin L.A."/>
            <person name="Han C.S."/>
            <person name="Hauser L.J."/>
            <person name="Land M.L."/>
            <person name="Lapidus A."/>
            <person name="Lucas S."/>
            <person name="Meincke L."/>
            <person name="Pitluck S."/>
            <person name="Tapia R."/>
            <person name="Teshima H."/>
            <person name="Woyke T."/>
            <person name="Fox B.G."/>
            <person name="Angert E.R."/>
            <person name="Currie C.R."/>
        </authorList>
    </citation>
    <scope>NUCLEOTIDE SEQUENCE [LARGE SCALE GENOMIC DNA]</scope>
    <source>
        <strain evidence="4">ATCC 49066 / DSM 5427 / NCIMB 11756 / RHM5</strain>
    </source>
</reference>
<dbReference type="PANTHER" id="PTHR36927:SF1">
    <property type="entry name" value="MDO-LIKE PROTEIN"/>
    <property type="match status" value="1"/>
</dbReference>
<dbReference type="GO" id="GO:0016747">
    <property type="term" value="F:acyltransferase activity, transferring groups other than amino-acyl groups"/>
    <property type="evidence" value="ECO:0007669"/>
    <property type="project" value="InterPro"/>
</dbReference>
<feature type="transmembrane region" description="Helical" evidence="1">
    <location>
        <begin position="12"/>
        <end position="34"/>
    </location>
</feature>
<feature type="transmembrane region" description="Helical" evidence="1">
    <location>
        <begin position="173"/>
        <end position="190"/>
    </location>
</feature>
<proteinExistence type="predicted"/>
<organism evidence="3 4">
    <name type="scientific">Cellulosilyticum lentocellum (strain ATCC 49066 / DSM 5427 / NCIMB 11756 / RHM5)</name>
    <name type="common">Clostridium lentocellum</name>
    <dbReference type="NCBI Taxonomy" id="642492"/>
    <lineage>
        <taxon>Bacteria</taxon>
        <taxon>Bacillati</taxon>
        <taxon>Bacillota</taxon>
        <taxon>Clostridia</taxon>
        <taxon>Lachnospirales</taxon>
        <taxon>Cellulosilyticaceae</taxon>
        <taxon>Cellulosilyticum</taxon>
    </lineage>
</organism>
<evidence type="ECO:0000256" key="1">
    <source>
        <dbReference type="SAM" id="Phobius"/>
    </source>
</evidence>
<sequence>MRKYYIDHLRTFLILLLFPFHTLRMYTLTESFYIEGTPHIIPTLFISITSIWFMNLLFVLAGMSTAYSIQKRSIKEYCKERFSKLLMPFIFGVVLTVPIQTYYAERFHNGYTGSFIEQYGLFFTKITDLSGYKGGLTPAHLWFLLFLFLISILSLPIINFVKKNGRKPLKKGNLWRMIPLFFIIQIFSIIEIGERIGQYMTYFIIGFLVLSREENLEEIQKNQMPLAIGAISLLAISSLLDMMGVLGKINSIGIFNLLTVAISAVRHAASWLTILALIGFGRKYLTGTNKIFSYLAKASFGIYFIHQTVIITIGYYVLPLVPYRSVQSLVIMILSFIATIAIYVVLKRCPVLNTLFGMKKSQPVRLEHVVEIG</sequence>
<dbReference type="InterPro" id="IPR002656">
    <property type="entry name" value="Acyl_transf_3_dom"/>
</dbReference>
<dbReference type="Proteomes" id="UP000008467">
    <property type="component" value="Chromosome"/>
</dbReference>
<keyword evidence="1" id="KW-0472">Membrane</keyword>
<feature type="transmembrane region" description="Helical" evidence="1">
    <location>
        <begin position="40"/>
        <end position="64"/>
    </location>
</feature>
<feature type="transmembrane region" description="Helical" evidence="1">
    <location>
        <begin position="196"/>
        <end position="212"/>
    </location>
</feature>